<dbReference type="RefSeq" id="XP_026191298.1">
    <property type="nucleotide sequence ID" value="XM_026335513.1"/>
</dbReference>
<dbReference type="GO" id="GO:0004312">
    <property type="term" value="F:fatty acid synthase activity"/>
    <property type="evidence" value="ECO:0007669"/>
    <property type="project" value="TreeGrafter"/>
</dbReference>
<dbReference type="InterPro" id="IPR016039">
    <property type="entry name" value="Thiolase-like"/>
</dbReference>
<dbReference type="SUPFAM" id="SSF56801">
    <property type="entry name" value="Acetyl-CoA synthetase-like"/>
    <property type="match status" value="1"/>
</dbReference>
<dbReference type="PROSITE" id="PS52004">
    <property type="entry name" value="KS3_2"/>
    <property type="match status" value="1"/>
</dbReference>
<dbReference type="PROSITE" id="PS00606">
    <property type="entry name" value="KS3_1"/>
    <property type="match status" value="1"/>
</dbReference>
<organism evidence="6 7">
    <name type="scientific">Cyclospora cayetanensis</name>
    <dbReference type="NCBI Taxonomy" id="88456"/>
    <lineage>
        <taxon>Eukaryota</taxon>
        <taxon>Sar</taxon>
        <taxon>Alveolata</taxon>
        <taxon>Apicomplexa</taxon>
        <taxon>Conoidasida</taxon>
        <taxon>Coccidia</taxon>
        <taxon>Eucoccidiorida</taxon>
        <taxon>Eimeriorina</taxon>
        <taxon>Eimeriidae</taxon>
        <taxon>Cyclospora</taxon>
    </lineage>
</organism>
<evidence type="ECO:0000259" key="5">
    <source>
        <dbReference type="PROSITE" id="PS52004"/>
    </source>
</evidence>
<dbReference type="InterPro" id="IPR006162">
    <property type="entry name" value="Ppantetheine_attach_site"/>
</dbReference>
<name>A0A6P6RTY7_9EIME</name>
<dbReference type="Pfam" id="PF00550">
    <property type="entry name" value="PP-binding"/>
    <property type="match status" value="1"/>
</dbReference>
<dbReference type="CDD" id="cd00833">
    <property type="entry name" value="PKS"/>
    <property type="match status" value="1"/>
</dbReference>
<dbReference type="Gene3D" id="3.40.50.12780">
    <property type="entry name" value="N-terminal domain of ligase-like"/>
    <property type="match status" value="1"/>
</dbReference>
<feature type="domain" description="Ketosynthase family 3 (KS3)" evidence="5">
    <location>
        <begin position="317"/>
        <end position="776"/>
    </location>
</feature>
<dbReference type="SMART" id="SM00823">
    <property type="entry name" value="PKS_PP"/>
    <property type="match status" value="1"/>
</dbReference>
<evidence type="ECO:0000313" key="7">
    <source>
        <dbReference type="RefSeq" id="XP_026191298.1"/>
    </source>
</evidence>
<dbReference type="Gene3D" id="1.10.1200.10">
    <property type="entry name" value="ACP-like"/>
    <property type="match status" value="1"/>
</dbReference>
<dbReference type="AlphaFoldDB" id="A0A6P6RTY7"/>
<dbReference type="GO" id="GO:0006633">
    <property type="term" value="P:fatty acid biosynthetic process"/>
    <property type="evidence" value="ECO:0007669"/>
    <property type="project" value="InterPro"/>
</dbReference>
<dbReference type="Gene3D" id="3.40.47.10">
    <property type="match status" value="1"/>
</dbReference>
<dbReference type="Pfam" id="PF00109">
    <property type="entry name" value="ketoacyl-synt"/>
    <property type="match status" value="2"/>
</dbReference>
<dbReference type="InterPro" id="IPR050091">
    <property type="entry name" value="PKS_NRPS_Biosynth_Enz"/>
</dbReference>
<dbReference type="PANTHER" id="PTHR43775">
    <property type="entry name" value="FATTY ACID SYNTHASE"/>
    <property type="match status" value="1"/>
</dbReference>
<dbReference type="PROSITE" id="PS50075">
    <property type="entry name" value="CARRIER"/>
    <property type="match status" value="1"/>
</dbReference>
<evidence type="ECO:0000256" key="3">
    <source>
        <dbReference type="ARBA" id="ARBA00022679"/>
    </source>
</evidence>
<evidence type="ECO:0000256" key="1">
    <source>
        <dbReference type="ARBA" id="ARBA00022450"/>
    </source>
</evidence>
<keyword evidence="1" id="KW-0596">Phosphopantetheine</keyword>
<keyword evidence="3" id="KW-0808">Transferase</keyword>
<evidence type="ECO:0000259" key="4">
    <source>
        <dbReference type="PROSITE" id="PS50075"/>
    </source>
</evidence>
<dbReference type="PANTHER" id="PTHR43775:SF37">
    <property type="entry name" value="SI:DKEY-61P9.11"/>
    <property type="match status" value="1"/>
</dbReference>
<evidence type="ECO:0000256" key="2">
    <source>
        <dbReference type="ARBA" id="ARBA00022553"/>
    </source>
</evidence>
<dbReference type="GO" id="GO:0004315">
    <property type="term" value="F:3-oxoacyl-[acyl-carrier-protein] synthase activity"/>
    <property type="evidence" value="ECO:0007669"/>
    <property type="project" value="InterPro"/>
</dbReference>
<dbReference type="InterPro" id="IPR014031">
    <property type="entry name" value="Ketoacyl_synth_C"/>
</dbReference>
<evidence type="ECO:0000313" key="6">
    <source>
        <dbReference type="Proteomes" id="UP000515125"/>
    </source>
</evidence>
<dbReference type="SMART" id="SM00825">
    <property type="entry name" value="PKS_KS"/>
    <property type="match status" value="1"/>
</dbReference>
<dbReference type="GeneID" id="113146871"/>
<dbReference type="SUPFAM" id="SSF47336">
    <property type="entry name" value="ACP-like"/>
    <property type="match status" value="1"/>
</dbReference>
<dbReference type="Pfam" id="PF02801">
    <property type="entry name" value="Ketoacyl-synt_C"/>
    <property type="match status" value="1"/>
</dbReference>
<dbReference type="PROSITE" id="PS00012">
    <property type="entry name" value="PHOSPHOPANTETHEINE"/>
    <property type="match status" value="1"/>
</dbReference>
<dbReference type="InterPro" id="IPR020841">
    <property type="entry name" value="PKS_Beta-ketoAc_synthase_dom"/>
</dbReference>
<dbReference type="InterPro" id="IPR018201">
    <property type="entry name" value="Ketoacyl_synth_AS"/>
</dbReference>
<dbReference type="InterPro" id="IPR036736">
    <property type="entry name" value="ACP-like_sf"/>
</dbReference>
<accession>A0A6P6RTY7</accession>
<feature type="domain" description="Carrier" evidence="4">
    <location>
        <begin position="285"/>
        <end position="359"/>
    </location>
</feature>
<proteinExistence type="predicted"/>
<dbReference type="InterPro" id="IPR020806">
    <property type="entry name" value="PKS_PP-bd"/>
</dbReference>
<dbReference type="InterPro" id="IPR009081">
    <property type="entry name" value="PP-bd_ACP"/>
</dbReference>
<dbReference type="InterPro" id="IPR014030">
    <property type="entry name" value="Ketoacyl_synth_N"/>
</dbReference>
<protein>
    <submittedName>
        <fullName evidence="7">Uncharacterized protein LOC113146871</fullName>
    </submittedName>
</protein>
<dbReference type="OrthoDB" id="329835at2759"/>
<dbReference type="GO" id="GO:0031177">
    <property type="term" value="F:phosphopantetheine binding"/>
    <property type="evidence" value="ECO:0007669"/>
    <property type="project" value="InterPro"/>
</dbReference>
<sequence length="784" mass="82332">MQESCQQKALVSCGPPNYGVHIAVIDLCTRAPLPEGAVGEVCVSSPALMSFYLGESPEADCFVYIAAGTVATGTSQGATMKAETQKRRFLRTGDLGFLWRSELVLTGRLKECIIVNGRSIAPQTIESVAANAAASAVAEGQALVRTHACAGFPLVTPNGEGVGLALEVEPNAATCGVAIGRAVASAVLRECGIALHQVWLLRPHSLKKTTSGKIQRMATRDFLLRLQEHQTQQQRQGNAASAEGHCILYAFTANSLLAEAHISAVPTETSSVTSTRVPAGDSVAAVREVLLRQLQQCVSKTLGVYPDPDASLHELGMDSLAVAEVAAAAEDELRLTLAPQDVLQAETIRELADLLLRQQGYATIEAATAAVKGRTEARQGFRTEQYSFSTINGNFIAASAVRGSKGSAGWKRRSLLTGGLRPLREPSLQHEQTQPLLGITGAACRLPGGCNDLQKLWRHLLEGCIAVGNYPSNRRAVLDVEVGGGYSLAGSASSLLSNRISREFGFHGPSLSVDAACASGLAALHLAQQHLTSHGNNINSRNNSKGTKRIGLDGSNCAVVGASNLILDITAARAFAAAGILSPTGRCRAFDAQADGCVRGEAVVALVLERVDSSACSNPSSREHHVLCYVKGTTVQQSARTQSVTAPSCASQQQSLLRVLAESGVDTADVCLVEAHGTGTVLGDAVEAAALAATFAGDTLLPCSYCQRLQQEGRKGHRRPAAAAAAHRLSHDDDWEDVELEGSFKPFESCSLSPVSSSSSESVAAAASSKYCACLERIAFYPSI</sequence>
<dbReference type="InterPro" id="IPR045851">
    <property type="entry name" value="AMP-bd_C_sf"/>
</dbReference>
<dbReference type="SUPFAM" id="SSF53901">
    <property type="entry name" value="Thiolase-like"/>
    <property type="match status" value="1"/>
</dbReference>
<gene>
    <name evidence="7" type="primary">LOC113146871</name>
</gene>
<keyword evidence="6" id="KW-1185">Reference proteome</keyword>
<dbReference type="Gene3D" id="3.30.300.30">
    <property type="match status" value="1"/>
</dbReference>
<dbReference type="Proteomes" id="UP000515125">
    <property type="component" value="Unplaced"/>
</dbReference>
<dbReference type="InterPro" id="IPR042099">
    <property type="entry name" value="ANL_N_sf"/>
</dbReference>
<keyword evidence="2" id="KW-0597">Phosphoprotein</keyword>
<reference evidence="7" key="1">
    <citation type="submission" date="2025-08" db="UniProtKB">
        <authorList>
            <consortium name="RefSeq"/>
        </authorList>
    </citation>
    <scope>IDENTIFICATION</scope>
</reference>